<dbReference type="GO" id="GO:0008080">
    <property type="term" value="F:N-acetyltransferase activity"/>
    <property type="evidence" value="ECO:0007669"/>
    <property type="project" value="InterPro"/>
</dbReference>
<gene>
    <name evidence="2" type="primary">Nat6_2</name>
    <name evidence="2" type="ORF">CM83_30890</name>
</gene>
<dbReference type="InterPro" id="IPR000182">
    <property type="entry name" value="GNAT_dom"/>
</dbReference>
<proteinExistence type="predicted"/>
<dbReference type="PANTHER" id="PTHR13538">
    <property type="entry name" value="N-ACETYLTRANSFERASE 6"/>
    <property type="match status" value="1"/>
</dbReference>
<dbReference type="EMBL" id="GBHO01023958">
    <property type="protein sequence ID" value="JAG19646.1"/>
    <property type="molecule type" value="Transcribed_RNA"/>
</dbReference>
<keyword evidence="2" id="KW-0808">Transferase</keyword>
<organism evidence="2">
    <name type="scientific">Lygus hesperus</name>
    <name type="common">Western plant bug</name>
    <dbReference type="NCBI Taxonomy" id="30085"/>
    <lineage>
        <taxon>Eukaryota</taxon>
        <taxon>Metazoa</taxon>
        <taxon>Ecdysozoa</taxon>
        <taxon>Arthropoda</taxon>
        <taxon>Hexapoda</taxon>
        <taxon>Insecta</taxon>
        <taxon>Pterygota</taxon>
        <taxon>Neoptera</taxon>
        <taxon>Paraneoptera</taxon>
        <taxon>Hemiptera</taxon>
        <taxon>Heteroptera</taxon>
        <taxon>Panheteroptera</taxon>
        <taxon>Cimicomorpha</taxon>
        <taxon>Miridae</taxon>
        <taxon>Mirini</taxon>
        <taxon>Lygus</taxon>
    </lineage>
</organism>
<dbReference type="SUPFAM" id="SSF55729">
    <property type="entry name" value="Acyl-CoA N-acyltransferases (Nat)"/>
    <property type="match status" value="1"/>
</dbReference>
<dbReference type="PROSITE" id="PS51186">
    <property type="entry name" value="GNAT"/>
    <property type="match status" value="1"/>
</dbReference>
<dbReference type="CDD" id="cd04301">
    <property type="entry name" value="NAT_SF"/>
    <property type="match status" value="1"/>
</dbReference>
<dbReference type="Gene3D" id="3.40.630.30">
    <property type="match status" value="1"/>
</dbReference>
<evidence type="ECO:0000259" key="1">
    <source>
        <dbReference type="PROSITE" id="PS51186"/>
    </source>
</evidence>
<dbReference type="GO" id="GO:0005737">
    <property type="term" value="C:cytoplasm"/>
    <property type="evidence" value="ECO:0007669"/>
    <property type="project" value="TreeGrafter"/>
</dbReference>
<sequence>MEFEFLQVLCMHECKHLIIEACNLLNSEWPRSKAARLQSLFMSCDKFPTSLVLVLNDFQVVGHAKLSEITVGGPDVMVESVIIHKEHRGKGWGKMLMEDVEEYIRRRGKKMLYLSTRGQEGFYEKLGYEVCKPILYYGVALEPTPEPDNKFRVPTKCKYKLRGRNCRRKRRVILYKSLYFPGGLHLPHPSDFTSPSSCNWEIVMLFI</sequence>
<accession>A0A0A9XJ46</accession>
<protein>
    <submittedName>
        <fullName evidence="2">N-acetyltransferase 6</fullName>
    </submittedName>
</protein>
<name>A0A0A9XJ46_LYGHE</name>
<dbReference type="Pfam" id="PF00583">
    <property type="entry name" value="Acetyltransf_1"/>
    <property type="match status" value="1"/>
</dbReference>
<feature type="domain" description="N-acetyltransferase" evidence="1">
    <location>
        <begin position="6"/>
        <end position="148"/>
    </location>
</feature>
<dbReference type="AlphaFoldDB" id="A0A0A9XJ46"/>
<dbReference type="InterPro" id="IPR039840">
    <property type="entry name" value="NAA80"/>
</dbReference>
<dbReference type="PANTHER" id="PTHR13538:SF4">
    <property type="entry name" value="N-ALPHA-ACETYLTRANSFERASE 80"/>
    <property type="match status" value="1"/>
</dbReference>
<evidence type="ECO:0000313" key="2">
    <source>
        <dbReference type="EMBL" id="JAG19646.1"/>
    </source>
</evidence>
<dbReference type="GO" id="GO:1905502">
    <property type="term" value="F:acetyl-CoA binding"/>
    <property type="evidence" value="ECO:0007669"/>
    <property type="project" value="TreeGrafter"/>
</dbReference>
<reference evidence="2" key="2">
    <citation type="submission" date="2014-07" db="EMBL/GenBank/DDBJ databases">
        <authorList>
            <person name="Hull J."/>
        </authorList>
    </citation>
    <scope>NUCLEOTIDE SEQUENCE</scope>
</reference>
<dbReference type="InterPro" id="IPR016181">
    <property type="entry name" value="Acyl_CoA_acyltransferase"/>
</dbReference>
<reference evidence="2" key="1">
    <citation type="journal article" date="2014" name="PLoS ONE">
        <title>Transcriptome-Based Identification of ABC Transporters in the Western Tarnished Plant Bug Lygus hesperus.</title>
        <authorList>
            <person name="Hull J.J."/>
            <person name="Chaney K."/>
            <person name="Geib S.M."/>
            <person name="Fabrick J.A."/>
            <person name="Brent C.S."/>
            <person name="Walsh D."/>
            <person name="Lavine L.C."/>
        </authorList>
    </citation>
    <scope>NUCLEOTIDE SEQUENCE</scope>
</reference>